<accession>A0ABX8SGH1</accession>
<dbReference type="GO" id="GO:0016787">
    <property type="term" value="F:hydrolase activity"/>
    <property type="evidence" value="ECO:0007669"/>
    <property type="project" value="UniProtKB-KW"/>
</dbReference>
<reference evidence="2 3" key="1">
    <citation type="submission" date="2021-07" db="EMBL/GenBank/DDBJ databases">
        <title>complete genome sequencing of Tessaracoccus sp.J1M15.</title>
        <authorList>
            <person name="Bae J.-W."/>
            <person name="Kim D.-y."/>
        </authorList>
    </citation>
    <scope>NUCLEOTIDE SEQUENCE [LARGE SCALE GENOMIC DNA]</scope>
    <source>
        <strain evidence="2 3">J1M15</strain>
    </source>
</reference>
<dbReference type="Pfam" id="PF12697">
    <property type="entry name" value="Abhydrolase_6"/>
    <property type="match status" value="1"/>
</dbReference>
<proteinExistence type="predicted"/>
<dbReference type="PIRSF" id="PIRSF017388">
    <property type="entry name" value="Esterase_lipase"/>
    <property type="match status" value="1"/>
</dbReference>
<evidence type="ECO:0000313" key="3">
    <source>
        <dbReference type="Proteomes" id="UP000824504"/>
    </source>
</evidence>
<keyword evidence="2" id="KW-0378">Hydrolase</keyword>
<dbReference type="InterPro" id="IPR000073">
    <property type="entry name" value="AB_hydrolase_1"/>
</dbReference>
<dbReference type="EMBL" id="CP079216">
    <property type="protein sequence ID" value="QXT62049.1"/>
    <property type="molecule type" value="Genomic_DNA"/>
</dbReference>
<sequence>MTPLPPLPPRNPHHPVLPEARPLRIGEGSIGVLVSHGFTGTVASVAPWARGIAESAEGWPGARVIAPRLPGHGTHWHDLARTRWWDWYWELEDAYHELAAACDEVFVAGLSMGGALALLIASREPVAGVLLVNPAVATRDRRIPAAAALHRVLPSQPGIASDIALEGVVEPGYDRFSVTTLKTMTDLWRVTREALPRVTAPVLLMRSAGDHVVDDLSGEVIGRHVATVREVSLPDSYHVATLDHDAQRIIDESRAFIAARA</sequence>
<evidence type="ECO:0000259" key="1">
    <source>
        <dbReference type="Pfam" id="PF12697"/>
    </source>
</evidence>
<keyword evidence="3" id="KW-1185">Reference proteome</keyword>
<feature type="domain" description="AB hydrolase-1" evidence="1">
    <location>
        <begin position="33"/>
        <end position="250"/>
    </location>
</feature>
<dbReference type="RefSeq" id="WP_219080574.1">
    <property type="nucleotide sequence ID" value="NZ_CP079216.1"/>
</dbReference>
<organism evidence="2 3">
    <name type="scientific">Tessaracoccus palaemonis</name>
    <dbReference type="NCBI Taxonomy" id="2829499"/>
    <lineage>
        <taxon>Bacteria</taxon>
        <taxon>Bacillati</taxon>
        <taxon>Actinomycetota</taxon>
        <taxon>Actinomycetes</taxon>
        <taxon>Propionibacteriales</taxon>
        <taxon>Propionibacteriaceae</taxon>
        <taxon>Tessaracoccus</taxon>
    </lineage>
</organism>
<evidence type="ECO:0000313" key="2">
    <source>
        <dbReference type="EMBL" id="QXT62049.1"/>
    </source>
</evidence>
<gene>
    <name evidence="2" type="ORF">KDB89_09695</name>
</gene>
<dbReference type="InterPro" id="IPR012354">
    <property type="entry name" value="Esterase_lipase"/>
</dbReference>
<dbReference type="Proteomes" id="UP000824504">
    <property type="component" value="Chromosome"/>
</dbReference>
<protein>
    <submittedName>
        <fullName evidence="2">Alpha/beta fold hydrolase</fullName>
    </submittedName>
</protein>
<name>A0ABX8SGH1_9ACTN</name>